<dbReference type="OrthoDB" id="594666at2"/>
<sequence length="404" mass="45075">MYTELKDLLNNPQAVTASHAELLRGAVSTYPYFQPLYVLLAIAEKEGAALSANGTYTKSGTRASVFTHGHLVYAALQHPEELQFKKFAFSNTAITTVQAPEETTESERAAAADTANAAPSRPAPEEEPEDEVYEEIGELQTLPLVPVSGPVLNIENLAPEDIPDNPISAHGYPRTDAPGPDREQAEEHAPATAEKETPPPAVPLPESVASFDFFAFDARFPATTVAEQAPETTAEPTDDGRVSKYHDDALPYTFLWWLAKTRKEYESFRPYANPVKRSGPPPEPGLQQQYVEHIFHIQTPFEAEDLVGDNETEARQGKEAELIDKFIRQQPQINAPEPEKIDTENKAKKSAEDQYDLVTETLAKIYIEQMLYHKAIDTYKKLSLKYPEKSRYFADLIQSIEKKI</sequence>
<proteinExistence type="predicted"/>
<feature type="region of interest" description="Disordered" evidence="1">
    <location>
        <begin position="156"/>
        <end position="202"/>
    </location>
</feature>
<comment type="caution">
    <text evidence="2">The sequence shown here is derived from an EMBL/GenBank/DDBJ whole genome shotgun (WGS) entry which is preliminary data.</text>
</comment>
<feature type="compositionally biased region" description="Basic and acidic residues" evidence="1">
    <location>
        <begin position="179"/>
        <end position="197"/>
    </location>
</feature>
<dbReference type="EMBL" id="PYLS01000001">
    <property type="protein sequence ID" value="PST84774.1"/>
    <property type="molecule type" value="Genomic_DNA"/>
</dbReference>
<dbReference type="AlphaFoldDB" id="A0A2T3HQP0"/>
<name>A0A2T3HQP0_9SPHI</name>
<evidence type="ECO:0000256" key="1">
    <source>
        <dbReference type="SAM" id="MobiDB-lite"/>
    </source>
</evidence>
<feature type="compositionally biased region" description="Low complexity" evidence="1">
    <location>
        <begin position="111"/>
        <end position="120"/>
    </location>
</feature>
<feature type="region of interest" description="Disordered" evidence="1">
    <location>
        <begin position="98"/>
        <end position="133"/>
    </location>
</feature>
<organism evidence="2 3">
    <name type="scientific">Pedobacter yulinensis</name>
    <dbReference type="NCBI Taxonomy" id="2126353"/>
    <lineage>
        <taxon>Bacteria</taxon>
        <taxon>Pseudomonadati</taxon>
        <taxon>Bacteroidota</taxon>
        <taxon>Sphingobacteriia</taxon>
        <taxon>Sphingobacteriales</taxon>
        <taxon>Sphingobacteriaceae</taxon>
        <taxon>Pedobacter</taxon>
    </lineage>
</organism>
<protein>
    <recommendedName>
        <fullName evidence="4">Tetratricopeptide repeat protein</fullName>
    </recommendedName>
</protein>
<evidence type="ECO:0000313" key="3">
    <source>
        <dbReference type="Proteomes" id="UP000240912"/>
    </source>
</evidence>
<reference evidence="2 3" key="1">
    <citation type="submission" date="2018-03" db="EMBL/GenBank/DDBJ databases">
        <authorList>
            <person name="Keele B.F."/>
        </authorList>
    </citation>
    <scope>NUCLEOTIDE SEQUENCE [LARGE SCALE GENOMIC DNA]</scope>
    <source>
        <strain evidence="2 3">YL28-9</strain>
    </source>
</reference>
<accession>A0A2T3HQP0</accession>
<evidence type="ECO:0008006" key="4">
    <source>
        <dbReference type="Google" id="ProtNLM"/>
    </source>
</evidence>
<evidence type="ECO:0000313" key="2">
    <source>
        <dbReference type="EMBL" id="PST84774.1"/>
    </source>
</evidence>
<keyword evidence="3" id="KW-1185">Reference proteome</keyword>
<gene>
    <name evidence="2" type="ORF">C7T94_01215</name>
</gene>
<dbReference type="Proteomes" id="UP000240912">
    <property type="component" value="Unassembled WGS sequence"/>
</dbReference>